<reference evidence="2" key="1">
    <citation type="submission" date="2018-11" db="EMBL/GenBank/DDBJ databases">
        <authorList>
            <consortium name="Pathogen Informatics"/>
        </authorList>
    </citation>
    <scope>NUCLEOTIDE SEQUENCE</scope>
</reference>
<accession>A0A448WKA1</accession>
<protein>
    <submittedName>
        <fullName evidence="2">Uncharacterized protein</fullName>
    </submittedName>
</protein>
<sequence length="89" mass="9977">MAGQMGRRVRTSGRNEIRNEANRASSDTSVGCKTCHGLQPGLNLPAWKPAIEVIYSEIHSFSPFIYIHFCPICPNTRRQYGQDVASIRL</sequence>
<feature type="region of interest" description="Disordered" evidence="1">
    <location>
        <begin position="1"/>
        <end position="30"/>
    </location>
</feature>
<dbReference type="AlphaFoldDB" id="A0A448WKA1"/>
<gene>
    <name evidence="2" type="ORF">PXEA_LOCUS7075</name>
</gene>
<proteinExistence type="predicted"/>
<comment type="caution">
    <text evidence="2">The sequence shown here is derived from an EMBL/GenBank/DDBJ whole genome shotgun (WGS) entry which is preliminary data.</text>
</comment>
<keyword evidence="3" id="KW-1185">Reference proteome</keyword>
<evidence type="ECO:0000256" key="1">
    <source>
        <dbReference type="SAM" id="MobiDB-lite"/>
    </source>
</evidence>
<dbReference type="Proteomes" id="UP000784294">
    <property type="component" value="Unassembled WGS sequence"/>
</dbReference>
<evidence type="ECO:0000313" key="2">
    <source>
        <dbReference type="EMBL" id="VEL13635.1"/>
    </source>
</evidence>
<name>A0A448WKA1_9PLAT</name>
<dbReference type="EMBL" id="CAAALY010018381">
    <property type="protein sequence ID" value="VEL13635.1"/>
    <property type="molecule type" value="Genomic_DNA"/>
</dbReference>
<evidence type="ECO:0000313" key="3">
    <source>
        <dbReference type="Proteomes" id="UP000784294"/>
    </source>
</evidence>
<organism evidence="2 3">
    <name type="scientific">Protopolystoma xenopodis</name>
    <dbReference type="NCBI Taxonomy" id="117903"/>
    <lineage>
        <taxon>Eukaryota</taxon>
        <taxon>Metazoa</taxon>
        <taxon>Spiralia</taxon>
        <taxon>Lophotrochozoa</taxon>
        <taxon>Platyhelminthes</taxon>
        <taxon>Monogenea</taxon>
        <taxon>Polyopisthocotylea</taxon>
        <taxon>Polystomatidea</taxon>
        <taxon>Polystomatidae</taxon>
        <taxon>Protopolystoma</taxon>
    </lineage>
</organism>